<feature type="transmembrane region" description="Helical" evidence="1">
    <location>
        <begin position="120"/>
        <end position="140"/>
    </location>
</feature>
<protein>
    <submittedName>
        <fullName evidence="2">Uncharacterized protein</fullName>
    </submittedName>
</protein>
<gene>
    <name evidence="2" type="ORF">LCGC14_2138270</name>
</gene>
<feature type="transmembrane region" description="Helical" evidence="1">
    <location>
        <begin position="470"/>
        <end position="489"/>
    </location>
</feature>
<feature type="transmembrane region" description="Helical" evidence="1">
    <location>
        <begin position="226"/>
        <end position="244"/>
    </location>
</feature>
<keyword evidence="1" id="KW-0472">Membrane</keyword>
<feature type="transmembrane region" description="Helical" evidence="1">
    <location>
        <begin position="202"/>
        <end position="219"/>
    </location>
</feature>
<dbReference type="EMBL" id="LAZR01026981">
    <property type="protein sequence ID" value="KKL67111.1"/>
    <property type="molecule type" value="Genomic_DNA"/>
</dbReference>
<feature type="transmembrane region" description="Helical" evidence="1">
    <location>
        <begin position="51"/>
        <end position="70"/>
    </location>
</feature>
<feature type="transmembrane region" description="Helical" evidence="1">
    <location>
        <begin position="6"/>
        <end position="30"/>
    </location>
</feature>
<keyword evidence="1" id="KW-1133">Transmembrane helix</keyword>
<feature type="transmembrane region" description="Helical" evidence="1">
    <location>
        <begin position="76"/>
        <end position="93"/>
    </location>
</feature>
<comment type="caution">
    <text evidence="2">The sequence shown here is derived from an EMBL/GenBank/DDBJ whole genome shotgun (WGS) entry which is preliminary data.</text>
</comment>
<organism evidence="2">
    <name type="scientific">marine sediment metagenome</name>
    <dbReference type="NCBI Taxonomy" id="412755"/>
    <lineage>
        <taxon>unclassified sequences</taxon>
        <taxon>metagenomes</taxon>
        <taxon>ecological metagenomes</taxon>
    </lineage>
</organism>
<proteinExistence type="predicted"/>
<evidence type="ECO:0000256" key="1">
    <source>
        <dbReference type="SAM" id="Phobius"/>
    </source>
</evidence>
<feature type="transmembrane region" description="Helical" evidence="1">
    <location>
        <begin position="250"/>
        <end position="267"/>
    </location>
</feature>
<keyword evidence="1" id="KW-0812">Transmembrane</keyword>
<feature type="non-terminal residue" evidence="2">
    <location>
        <position position="492"/>
    </location>
</feature>
<feature type="transmembrane region" description="Helical" evidence="1">
    <location>
        <begin position="152"/>
        <end position="172"/>
    </location>
</feature>
<dbReference type="AlphaFoldDB" id="A0A0F9ELE6"/>
<reference evidence="2" key="1">
    <citation type="journal article" date="2015" name="Nature">
        <title>Complex archaea that bridge the gap between prokaryotes and eukaryotes.</title>
        <authorList>
            <person name="Spang A."/>
            <person name="Saw J.H."/>
            <person name="Jorgensen S.L."/>
            <person name="Zaremba-Niedzwiedzka K."/>
            <person name="Martijn J."/>
            <person name="Lind A.E."/>
            <person name="van Eijk R."/>
            <person name="Schleper C."/>
            <person name="Guy L."/>
            <person name="Ettema T.J."/>
        </authorList>
    </citation>
    <scope>NUCLEOTIDE SEQUENCE</scope>
</reference>
<evidence type="ECO:0000313" key="2">
    <source>
        <dbReference type="EMBL" id="KKL67111.1"/>
    </source>
</evidence>
<name>A0A0F9ELE6_9ZZZZ</name>
<feature type="transmembrane region" description="Helical" evidence="1">
    <location>
        <begin position="348"/>
        <end position="374"/>
    </location>
</feature>
<sequence>MELTYLYLLLTFLLFFIYFIVISLFGYLICIIFNKNYLYKKLTLKRLLKTFAIGLSLHLIYGTIIISLRIFNFLTIYIPFIICDIGLMIYIFYKKSNSIKNHFRMYNKRKVISFLKEKRSFIIIFCVVFFLLFELQLYFINHFQPYQANDPYFWFNNIWFVHKYGFLDYTVIKSYTPGFVIFCSSMISIINNYYWFYYIFKFLPLFLSVINILVLFVISKDIFKNKIYICFTLVMYLSFTYIFFRNNKSLPSLLATTLGFLFLLFLGKGSSKDIDLKNSNLRNFLLLSIKNKRIFLKGLLITGITLANPIYGLFFMIFYFLYEFFLFFTRLKTEFKPTHSKLLLTRNFFLTQLLTVLIFVILITPFIVGTSINIGRPIFEAYLFYFKEIEITQNSMIQIPLFGGYFREIGVWFLYESFYRYIHQFFSLIFTPKPLSDFYIYTIQIGIFLLIIGIFINFNKHYRFNEKQNTLIKFFKFTFILTIVIFGLFELI</sequence>
<accession>A0A0F9ELE6</accession>
<feature type="transmembrane region" description="Helical" evidence="1">
    <location>
        <begin position="299"/>
        <end position="328"/>
    </location>
</feature>
<feature type="transmembrane region" description="Helical" evidence="1">
    <location>
        <begin position="438"/>
        <end position="458"/>
    </location>
</feature>